<dbReference type="InterPro" id="IPR038158">
    <property type="entry name" value="H-NOX_domain_sf"/>
</dbReference>
<dbReference type="GO" id="GO:0019934">
    <property type="term" value="P:cGMP-mediated signaling"/>
    <property type="evidence" value="ECO:0007669"/>
    <property type="project" value="TreeGrafter"/>
</dbReference>
<name>A0A0J9E4R0_9RHOB</name>
<dbReference type="EMBL" id="LFTY01000002">
    <property type="protein sequence ID" value="KMW56804.1"/>
    <property type="molecule type" value="Genomic_DNA"/>
</dbReference>
<dbReference type="OrthoDB" id="981203at2"/>
<evidence type="ECO:0000313" key="2">
    <source>
        <dbReference type="EMBL" id="KMW56804.1"/>
    </source>
</evidence>
<organism evidence="2 3">
    <name type="scientific">Candidatus Rhodobacter oscarellae</name>
    <dbReference type="NCBI Taxonomy" id="1675527"/>
    <lineage>
        <taxon>Bacteria</taxon>
        <taxon>Pseudomonadati</taxon>
        <taxon>Pseudomonadota</taxon>
        <taxon>Alphaproteobacteria</taxon>
        <taxon>Rhodobacterales</taxon>
        <taxon>Rhodobacter group</taxon>
        <taxon>Rhodobacter</taxon>
    </lineage>
</organism>
<dbReference type="AlphaFoldDB" id="A0A0J9E4R0"/>
<sequence>MHGLINRSIQCFVRDSYGVEAWQAVAAAANIGDDGFEALLRYDPAITHAILASAESHLDSPRAMILEDIGSYLVSHPNLHAPRRLLRFGGGSFVDFLFSLDELRGRVRLAVPDLEFPLLELLDHSSRAYTLLVTSQQPGFGHVLVGMLRGMADDYGALVFLEHRGRRDGVETISIDLIEVSYAQGRDFALAPTA</sequence>
<dbReference type="PANTHER" id="PTHR45655:SF13">
    <property type="entry name" value="SOLUBLE GUANYLATE CYCLASE GCY-32-RELATED"/>
    <property type="match status" value="1"/>
</dbReference>
<dbReference type="InterPro" id="IPR024096">
    <property type="entry name" value="NO_sig/Golgi_transp_ligand-bd"/>
</dbReference>
<accession>A0A0J9E4R0</accession>
<feature type="domain" description="Heme NO-binding" evidence="1">
    <location>
        <begin position="2"/>
        <end position="157"/>
    </location>
</feature>
<keyword evidence="3" id="KW-1185">Reference proteome</keyword>
<dbReference type="Gene3D" id="3.90.1520.10">
    <property type="entry name" value="H-NOX domain"/>
    <property type="match status" value="1"/>
</dbReference>
<dbReference type="RefSeq" id="WP_049645344.1">
    <property type="nucleotide sequence ID" value="NZ_LFTY01000002.1"/>
</dbReference>
<protein>
    <recommendedName>
        <fullName evidence="1">Heme NO-binding domain-containing protein</fullName>
    </recommendedName>
</protein>
<dbReference type="GO" id="GO:0004383">
    <property type="term" value="F:guanylate cyclase activity"/>
    <property type="evidence" value="ECO:0007669"/>
    <property type="project" value="TreeGrafter"/>
</dbReference>
<dbReference type="InterPro" id="IPR011644">
    <property type="entry name" value="Heme_NO-bd"/>
</dbReference>
<dbReference type="PANTHER" id="PTHR45655">
    <property type="entry name" value="GUANYLATE CYCLASE SOLUBLE SUBUNIT BETA-2"/>
    <property type="match status" value="1"/>
</dbReference>
<evidence type="ECO:0000259" key="1">
    <source>
        <dbReference type="Pfam" id="PF07700"/>
    </source>
</evidence>
<gene>
    <name evidence="2" type="ORF">AIOL_001760</name>
</gene>
<evidence type="ECO:0000313" key="3">
    <source>
        <dbReference type="Proteomes" id="UP000037178"/>
    </source>
</evidence>
<dbReference type="SUPFAM" id="SSF111126">
    <property type="entry name" value="Ligand-binding domain in the NO signalling and Golgi transport"/>
    <property type="match status" value="1"/>
</dbReference>
<dbReference type="GO" id="GO:0008074">
    <property type="term" value="C:guanylate cyclase complex, soluble"/>
    <property type="evidence" value="ECO:0007669"/>
    <property type="project" value="TreeGrafter"/>
</dbReference>
<comment type="caution">
    <text evidence="2">The sequence shown here is derived from an EMBL/GenBank/DDBJ whole genome shotgun (WGS) entry which is preliminary data.</text>
</comment>
<reference evidence="2 3" key="1">
    <citation type="submission" date="2015-06" db="EMBL/GenBank/DDBJ databases">
        <title>Draft genome sequence of an Alphaproteobacteria species associated to the Mediterranean sponge Oscarella lobularis.</title>
        <authorList>
            <person name="Jourda C."/>
            <person name="Santini S."/>
            <person name="Claverie J.-M."/>
        </authorList>
    </citation>
    <scope>NUCLEOTIDE SEQUENCE [LARGE SCALE GENOMIC DNA]</scope>
    <source>
        <strain evidence="2">IGS</strain>
    </source>
</reference>
<dbReference type="PATRIC" id="fig|1675527.3.peg.1854"/>
<proteinExistence type="predicted"/>
<dbReference type="GO" id="GO:0020037">
    <property type="term" value="F:heme binding"/>
    <property type="evidence" value="ECO:0007669"/>
    <property type="project" value="InterPro"/>
</dbReference>
<dbReference type="STRING" id="1675527.AIOL_001760"/>
<dbReference type="Proteomes" id="UP000037178">
    <property type="component" value="Unassembled WGS sequence"/>
</dbReference>
<dbReference type="GO" id="GO:0070482">
    <property type="term" value="P:response to oxygen levels"/>
    <property type="evidence" value="ECO:0007669"/>
    <property type="project" value="TreeGrafter"/>
</dbReference>
<dbReference type="Pfam" id="PF07700">
    <property type="entry name" value="HNOB"/>
    <property type="match status" value="1"/>
</dbReference>